<dbReference type="PANTHER" id="PTHR43698">
    <property type="entry name" value="RIBD C-TERMINAL DOMAIN CONTAINING PROTEIN"/>
    <property type="match status" value="1"/>
</dbReference>
<organism evidence="2 3">
    <name type="scientific">Sedimentitalea nanhaiensis</name>
    <dbReference type="NCBI Taxonomy" id="999627"/>
    <lineage>
        <taxon>Bacteria</taxon>
        <taxon>Pseudomonadati</taxon>
        <taxon>Pseudomonadota</taxon>
        <taxon>Alphaproteobacteria</taxon>
        <taxon>Rhodobacterales</taxon>
        <taxon>Paracoccaceae</taxon>
        <taxon>Sedimentitalea</taxon>
    </lineage>
</organism>
<dbReference type="InterPro" id="IPR011051">
    <property type="entry name" value="RmlC_Cupin_sf"/>
</dbReference>
<dbReference type="AlphaFoldDB" id="A0A1I7DT82"/>
<evidence type="ECO:0000313" key="3">
    <source>
        <dbReference type="Proteomes" id="UP000182466"/>
    </source>
</evidence>
<dbReference type="Gene3D" id="2.60.120.10">
    <property type="entry name" value="Jelly Rolls"/>
    <property type="match status" value="1"/>
</dbReference>
<sequence length="136" mass="14776">MDIMTAGSRPTKQASADWFTGTVWQDPIIQAPDPARIAALRVTFEPGARTAWHSHPLGQTLHVVSGLGLVGLRAAAPRVIRPGDTVWIPPGEEHWHGATADTGMVHLAMQEMQDGRAADWLEHVSDQDYARAPTDP</sequence>
<dbReference type="InterPro" id="IPR014710">
    <property type="entry name" value="RmlC-like_jellyroll"/>
</dbReference>
<gene>
    <name evidence="2" type="ORF">SAMN05216236_1346</name>
</gene>
<dbReference type="Pfam" id="PF07883">
    <property type="entry name" value="Cupin_2"/>
    <property type="match status" value="1"/>
</dbReference>
<dbReference type="eggNOG" id="COG1917">
    <property type="taxonomic scope" value="Bacteria"/>
</dbReference>
<dbReference type="RefSeq" id="WP_027262127.1">
    <property type="nucleotide sequence ID" value="NZ_FPAW01000034.1"/>
</dbReference>
<dbReference type="SUPFAM" id="SSF51182">
    <property type="entry name" value="RmlC-like cupins"/>
    <property type="match status" value="1"/>
</dbReference>
<dbReference type="InterPro" id="IPR013096">
    <property type="entry name" value="Cupin_2"/>
</dbReference>
<dbReference type="OrthoDB" id="7507676at2"/>
<dbReference type="CDD" id="cd02233">
    <property type="entry name" value="cupin_HNL-like"/>
    <property type="match status" value="1"/>
</dbReference>
<dbReference type="Proteomes" id="UP000182466">
    <property type="component" value="Unassembled WGS sequence"/>
</dbReference>
<protein>
    <submittedName>
        <fullName evidence="2">Cupin domain protein</fullName>
    </submittedName>
</protein>
<dbReference type="InterPro" id="IPR047263">
    <property type="entry name" value="HNL-like_cupin"/>
</dbReference>
<keyword evidence="3" id="KW-1185">Reference proteome</keyword>
<name>A0A1I7DT82_9RHOB</name>
<feature type="domain" description="Cupin type-2" evidence="1">
    <location>
        <begin position="41"/>
        <end position="105"/>
    </location>
</feature>
<accession>A0A1I7DT82</accession>
<dbReference type="EMBL" id="FPAW01000034">
    <property type="protein sequence ID" value="SFU14859.1"/>
    <property type="molecule type" value="Genomic_DNA"/>
</dbReference>
<proteinExistence type="predicted"/>
<evidence type="ECO:0000313" key="2">
    <source>
        <dbReference type="EMBL" id="SFU14859.1"/>
    </source>
</evidence>
<dbReference type="STRING" id="999627.SAMN05216236_1346"/>
<evidence type="ECO:0000259" key="1">
    <source>
        <dbReference type="Pfam" id="PF07883"/>
    </source>
</evidence>
<reference evidence="2 3" key="1">
    <citation type="submission" date="2016-10" db="EMBL/GenBank/DDBJ databases">
        <authorList>
            <person name="de Groot N.N."/>
        </authorList>
    </citation>
    <scope>NUCLEOTIDE SEQUENCE [LARGE SCALE GENOMIC DNA]</scope>
    <source>
        <strain evidence="2 3">CGMCC 1.10959</strain>
    </source>
</reference>
<dbReference type="PANTHER" id="PTHR43698:SF1">
    <property type="entry name" value="BLL4564 PROTEIN"/>
    <property type="match status" value="1"/>
</dbReference>